<feature type="region of interest" description="Disordered" evidence="16">
    <location>
        <begin position="1"/>
        <end position="20"/>
    </location>
</feature>
<evidence type="ECO:0000256" key="16">
    <source>
        <dbReference type="SAM" id="MobiDB-lite"/>
    </source>
</evidence>
<comment type="catalytic activity">
    <reaction evidence="15">
        <text>a hydroperoxide + [thioredoxin]-dithiol = an alcohol + [thioredoxin]-disulfide + H2O</text>
        <dbReference type="Rhea" id="RHEA:62620"/>
        <dbReference type="Rhea" id="RHEA-COMP:10698"/>
        <dbReference type="Rhea" id="RHEA-COMP:10700"/>
        <dbReference type="ChEBI" id="CHEBI:15377"/>
        <dbReference type="ChEBI" id="CHEBI:29950"/>
        <dbReference type="ChEBI" id="CHEBI:30879"/>
        <dbReference type="ChEBI" id="CHEBI:35924"/>
        <dbReference type="ChEBI" id="CHEBI:50058"/>
        <dbReference type="EC" id="1.11.1.24"/>
    </reaction>
</comment>
<evidence type="ECO:0000313" key="18">
    <source>
        <dbReference type="EMBL" id="GIL59459.1"/>
    </source>
</evidence>
<dbReference type="AlphaFoldDB" id="A0A8J4BEK8"/>
<keyword evidence="9" id="KW-0793">Thylakoid</keyword>
<evidence type="ECO:0000256" key="9">
    <source>
        <dbReference type="ARBA" id="ARBA00023078"/>
    </source>
</evidence>
<dbReference type="CDD" id="cd03017">
    <property type="entry name" value="PRX_BCP"/>
    <property type="match status" value="1"/>
</dbReference>
<dbReference type="InterPro" id="IPR036249">
    <property type="entry name" value="Thioredoxin-like_sf"/>
</dbReference>
<dbReference type="PANTHER" id="PTHR42801">
    <property type="entry name" value="THIOREDOXIN-DEPENDENT PEROXIDE REDUCTASE"/>
    <property type="match status" value="1"/>
</dbReference>
<keyword evidence="5" id="KW-0934">Plastid</keyword>
<keyword evidence="4" id="KW-0575">Peroxidase</keyword>
<accession>A0A8J4BEK8</accession>
<evidence type="ECO:0000256" key="14">
    <source>
        <dbReference type="ARBA" id="ARBA00042163"/>
    </source>
</evidence>
<proteinExistence type="inferred from homology"/>
<dbReference type="InterPro" id="IPR013766">
    <property type="entry name" value="Thioredoxin_domain"/>
</dbReference>
<evidence type="ECO:0000256" key="2">
    <source>
        <dbReference type="ARBA" id="ARBA00013017"/>
    </source>
</evidence>
<comment type="subcellular location">
    <subcellularLocation>
        <location evidence="1">Plastid</location>
        <location evidence="1">Chloroplast thylakoid lumen</location>
    </subcellularLocation>
</comment>
<feature type="domain" description="Thioredoxin" evidence="17">
    <location>
        <begin position="36"/>
        <end position="191"/>
    </location>
</feature>
<keyword evidence="8" id="KW-0560">Oxidoreductase</keyword>
<evidence type="ECO:0000256" key="10">
    <source>
        <dbReference type="ARBA" id="ARBA00023157"/>
    </source>
</evidence>
<comment type="similarity">
    <text evidence="13">Belongs to the peroxiredoxin family. BCP/PrxQ subfamily.</text>
</comment>
<sequence length="193" mass="21048">MQTLKASSVRPMARAPGVRAAPRMQRPAVVHVKAELKVGDKMEVYPDYFRVLKTSQGGTVSLSSFKGKQPVVLFFYPKAATPGCTKEACRFRDEYSRFTQAGAAVFGISSDSPEENAAFAKANNLPYPLLTDANAILRKTFGIKPDLLGLLPGRQTFVIDVSGRCVMAFNDQFKVEQHVDEALKVLSSTSVTA</sequence>
<dbReference type="GO" id="GO:0034599">
    <property type="term" value="P:cellular response to oxidative stress"/>
    <property type="evidence" value="ECO:0007669"/>
    <property type="project" value="TreeGrafter"/>
</dbReference>
<dbReference type="PANTHER" id="PTHR42801:SF4">
    <property type="entry name" value="AHPC_TSA FAMILY PROTEIN"/>
    <property type="match status" value="1"/>
</dbReference>
<dbReference type="PROSITE" id="PS51352">
    <property type="entry name" value="THIOREDOXIN_2"/>
    <property type="match status" value="1"/>
</dbReference>
<keyword evidence="6" id="KW-0049">Antioxidant</keyword>
<keyword evidence="11" id="KW-0676">Redox-active center</keyword>
<name>A0A8J4BEK8_9CHLO</name>
<keyword evidence="10" id="KW-1015">Disulfide bond</keyword>
<evidence type="ECO:0000256" key="13">
    <source>
        <dbReference type="ARBA" id="ARBA00038489"/>
    </source>
</evidence>
<protein>
    <recommendedName>
        <fullName evidence="2">thioredoxin-dependent peroxiredoxin</fullName>
        <ecNumber evidence="2">1.11.1.24</ecNumber>
    </recommendedName>
    <alternativeName>
        <fullName evidence="12">Thioredoxin peroxidase</fullName>
    </alternativeName>
    <alternativeName>
        <fullName evidence="14">Thioredoxin-dependent peroxiredoxin Q</fullName>
    </alternativeName>
</protein>
<dbReference type="Gene3D" id="3.40.30.10">
    <property type="entry name" value="Glutaredoxin"/>
    <property type="match status" value="1"/>
</dbReference>
<gene>
    <name evidence="18" type="ORF">Vafri_14103</name>
</gene>
<dbReference type="FunFam" id="3.40.30.10:FF:000122">
    <property type="entry name" value="Peroxiredoxin Q chloroplastic"/>
    <property type="match status" value="1"/>
</dbReference>
<evidence type="ECO:0000313" key="19">
    <source>
        <dbReference type="Proteomes" id="UP000747399"/>
    </source>
</evidence>
<evidence type="ECO:0000256" key="3">
    <source>
        <dbReference type="ARBA" id="ARBA00022528"/>
    </source>
</evidence>
<evidence type="ECO:0000256" key="5">
    <source>
        <dbReference type="ARBA" id="ARBA00022640"/>
    </source>
</evidence>
<dbReference type="Pfam" id="PF00578">
    <property type="entry name" value="AhpC-TSA"/>
    <property type="match status" value="1"/>
</dbReference>
<organism evidence="18 19">
    <name type="scientific">Volvox africanus</name>
    <dbReference type="NCBI Taxonomy" id="51714"/>
    <lineage>
        <taxon>Eukaryota</taxon>
        <taxon>Viridiplantae</taxon>
        <taxon>Chlorophyta</taxon>
        <taxon>core chlorophytes</taxon>
        <taxon>Chlorophyceae</taxon>
        <taxon>CS clade</taxon>
        <taxon>Chlamydomonadales</taxon>
        <taxon>Volvocaceae</taxon>
        <taxon>Volvox</taxon>
    </lineage>
</organism>
<dbReference type="GO" id="GO:0009543">
    <property type="term" value="C:chloroplast thylakoid lumen"/>
    <property type="evidence" value="ECO:0007669"/>
    <property type="project" value="UniProtKB-SubCell"/>
</dbReference>
<evidence type="ECO:0000256" key="4">
    <source>
        <dbReference type="ARBA" id="ARBA00022559"/>
    </source>
</evidence>
<evidence type="ECO:0000256" key="8">
    <source>
        <dbReference type="ARBA" id="ARBA00023002"/>
    </source>
</evidence>
<dbReference type="InterPro" id="IPR000866">
    <property type="entry name" value="AhpC/TSA"/>
</dbReference>
<dbReference type="GO" id="GO:0045454">
    <property type="term" value="P:cell redox homeostasis"/>
    <property type="evidence" value="ECO:0007669"/>
    <property type="project" value="TreeGrafter"/>
</dbReference>
<evidence type="ECO:0000256" key="1">
    <source>
        <dbReference type="ARBA" id="ARBA00004456"/>
    </source>
</evidence>
<keyword evidence="7" id="KW-0809">Transit peptide</keyword>
<evidence type="ECO:0000256" key="15">
    <source>
        <dbReference type="ARBA" id="ARBA00049091"/>
    </source>
</evidence>
<keyword evidence="19" id="KW-1185">Reference proteome</keyword>
<dbReference type="EMBL" id="BNCO01000035">
    <property type="protein sequence ID" value="GIL59459.1"/>
    <property type="molecule type" value="Genomic_DNA"/>
</dbReference>
<dbReference type="GO" id="GO:0008379">
    <property type="term" value="F:thioredoxin peroxidase activity"/>
    <property type="evidence" value="ECO:0007669"/>
    <property type="project" value="TreeGrafter"/>
</dbReference>
<dbReference type="InterPro" id="IPR050924">
    <property type="entry name" value="Peroxiredoxin_BCP/PrxQ"/>
</dbReference>
<reference evidence="18" key="1">
    <citation type="journal article" date="2021" name="Proc. Natl. Acad. Sci. U.S.A.">
        <title>Three genomes in the algal genus Volvox reveal the fate of a haploid sex-determining region after a transition to homothallism.</title>
        <authorList>
            <person name="Yamamoto K."/>
            <person name="Hamaji T."/>
            <person name="Kawai-Toyooka H."/>
            <person name="Matsuzaki R."/>
            <person name="Takahashi F."/>
            <person name="Nishimura Y."/>
            <person name="Kawachi M."/>
            <person name="Noguchi H."/>
            <person name="Minakuchi Y."/>
            <person name="Umen J.G."/>
            <person name="Toyoda A."/>
            <person name="Nozaki H."/>
        </authorList>
    </citation>
    <scope>NUCLEOTIDE SEQUENCE</scope>
    <source>
        <strain evidence="18">NIES-3780</strain>
    </source>
</reference>
<dbReference type="SUPFAM" id="SSF52833">
    <property type="entry name" value="Thioredoxin-like"/>
    <property type="match status" value="1"/>
</dbReference>
<keyword evidence="3" id="KW-0150">Chloroplast</keyword>
<evidence type="ECO:0000256" key="12">
    <source>
        <dbReference type="ARBA" id="ARBA00032824"/>
    </source>
</evidence>
<evidence type="ECO:0000256" key="6">
    <source>
        <dbReference type="ARBA" id="ARBA00022862"/>
    </source>
</evidence>
<comment type="caution">
    <text evidence="18">The sequence shown here is derived from an EMBL/GenBank/DDBJ whole genome shotgun (WGS) entry which is preliminary data.</text>
</comment>
<dbReference type="EC" id="1.11.1.24" evidence="2"/>
<evidence type="ECO:0000256" key="11">
    <source>
        <dbReference type="ARBA" id="ARBA00023284"/>
    </source>
</evidence>
<evidence type="ECO:0000256" key="7">
    <source>
        <dbReference type="ARBA" id="ARBA00022946"/>
    </source>
</evidence>
<dbReference type="Proteomes" id="UP000747399">
    <property type="component" value="Unassembled WGS sequence"/>
</dbReference>
<evidence type="ECO:0000259" key="17">
    <source>
        <dbReference type="PROSITE" id="PS51352"/>
    </source>
</evidence>